<dbReference type="SUPFAM" id="SSF51126">
    <property type="entry name" value="Pectin lyase-like"/>
    <property type="match status" value="1"/>
</dbReference>
<evidence type="ECO:0000313" key="2">
    <source>
        <dbReference type="EMBL" id="GAA2239750.1"/>
    </source>
</evidence>
<evidence type="ECO:0000259" key="1">
    <source>
        <dbReference type="Pfam" id="PF25692"/>
    </source>
</evidence>
<dbReference type="EMBL" id="BAAAQY010000007">
    <property type="protein sequence ID" value="GAA2239750.1"/>
    <property type="molecule type" value="Genomic_DNA"/>
</dbReference>
<feature type="domain" description="Depolymerase 2 capsule K5-specific C-terminal" evidence="1">
    <location>
        <begin position="679"/>
        <end position="751"/>
    </location>
</feature>
<dbReference type="Gene3D" id="2.160.20.10">
    <property type="entry name" value="Single-stranded right-handed beta-helix, Pectin lyase-like"/>
    <property type="match status" value="1"/>
</dbReference>
<dbReference type="InterPro" id="IPR006311">
    <property type="entry name" value="TAT_signal"/>
</dbReference>
<protein>
    <recommendedName>
        <fullName evidence="1">Depolymerase 2 capsule K5-specific C-terminal domain-containing protein</fullName>
    </recommendedName>
</protein>
<dbReference type="Proteomes" id="UP001500929">
    <property type="component" value="Unassembled WGS sequence"/>
</dbReference>
<dbReference type="InterPro" id="IPR012334">
    <property type="entry name" value="Pectin_lyas_fold"/>
</dbReference>
<dbReference type="Pfam" id="PF25692">
    <property type="entry name" value="Phage_depo_C"/>
    <property type="match status" value="1"/>
</dbReference>
<dbReference type="InterPro" id="IPR057996">
    <property type="entry name" value="K52_C"/>
</dbReference>
<dbReference type="RefSeq" id="WP_259481009.1">
    <property type="nucleotide sequence ID" value="NZ_BAAAQY010000007.1"/>
</dbReference>
<reference evidence="2 3" key="1">
    <citation type="journal article" date="2019" name="Int. J. Syst. Evol. Microbiol.">
        <title>The Global Catalogue of Microorganisms (GCM) 10K type strain sequencing project: providing services to taxonomists for standard genome sequencing and annotation.</title>
        <authorList>
            <consortium name="The Broad Institute Genomics Platform"/>
            <consortium name="The Broad Institute Genome Sequencing Center for Infectious Disease"/>
            <person name="Wu L."/>
            <person name="Ma J."/>
        </authorList>
    </citation>
    <scope>NUCLEOTIDE SEQUENCE [LARGE SCALE GENOMIC DNA]</scope>
    <source>
        <strain evidence="2 3">JCM 16117</strain>
    </source>
</reference>
<accession>A0ABN3DR75</accession>
<organism evidence="2 3">
    <name type="scientific">Herbiconiux moechotypicola</name>
    <dbReference type="NCBI Taxonomy" id="637393"/>
    <lineage>
        <taxon>Bacteria</taxon>
        <taxon>Bacillati</taxon>
        <taxon>Actinomycetota</taxon>
        <taxon>Actinomycetes</taxon>
        <taxon>Micrococcales</taxon>
        <taxon>Microbacteriaceae</taxon>
        <taxon>Herbiconiux</taxon>
    </lineage>
</organism>
<dbReference type="InterPro" id="IPR011050">
    <property type="entry name" value="Pectin_lyase_fold/virulence"/>
</dbReference>
<keyword evidence="3" id="KW-1185">Reference proteome</keyword>
<sequence length="762" mass="80227">MPDLNDAGRIARRGLLAGALALGAAPLAGAFRSADSSEGPFIPEGQRGVPSGVAALDAEGNVLTGSPRPRILAERRRVDAIAYVADPEQYDGIDPTGESDSSEGLNALIATLPAGATLVIPPGRYLLDEPLQNLEDDGTTTKSLSLRGFGATLVRTGAGAGIIFRGGFETVFTPTALPLAIGIPGQDSIDGNNLTPGTEIELRAVPPGWRVGDIVKLVADDSAKGARVTKLSDPDGDRLNRVGQFLVIAEIDGRKVRLFGSLRDDFVTNVRVARMSEATISIEGLEFDMTDGALANQDWSSEHIRISSMIAPKVSAIRIRRGNGMGVQFVSCYGFSFRDSVVQRLIDDPVNGRFGYAVMNSQSFGGAVDGCVFSQVRHAYTDGVVGSAANEPTLARYGRPEFTSVSNSVCTAATTSAWNTHHGGRGTSFVNCTAIGGRSAFALRGRGHRILGGLARDVNGPAVAFYVDNAQADCDSHLVDGLSVENVATVLRSNLVGEQECSSVVNVTARGVSRRVMDLRGSRIRADNWWVEMGPKIDNADDEALISLVRDCSLEASGIVIDTTRATEITGPRLTVFSADGGAEESQTLDVRQAVLHNLDSQFGQLVTNGPSATKYITMEADEPFIPAADRPIVDDAGAGGSVSYNVRSTSANSNSLVVRGADVESPRTARLIALCRGTVFLDCIPDSRGRTVANLLPGDGFGQQLFVRNSGGDGDLTVDHGPDANTDLAGRRSSVLQPGSSMHLAWLPADGSGGGRWTQMS</sequence>
<gene>
    <name evidence="2" type="ORF">GCM10009851_26430</name>
</gene>
<dbReference type="PROSITE" id="PS51318">
    <property type="entry name" value="TAT"/>
    <property type="match status" value="1"/>
</dbReference>
<evidence type="ECO:0000313" key="3">
    <source>
        <dbReference type="Proteomes" id="UP001500929"/>
    </source>
</evidence>
<name>A0ABN3DR75_9MICO</name>
<comment type="caution">
    <text evidence="2">The sequence shown here is derived from an EMBL/GenBank/DDBJ whole genome shotgun (WGS) entry which is preliminary data.</text>
</comment>
<proteinExistence type="predicted"/>